<dbReference type="SUPFAM" id="SSF52266">
    <property type="entry name" value="SGNH hydrolase"/>
    <property type="match status" value="1"/>
</dbReference>
<evidence type="ECO:0000313" key="2">
    <source>
        <dbReference type="Proteomes" id="UP000655443"/>
    </source>
</evidence>
<sequence length="111" mass="12456">MDKGHLYRNTTLVMISIGGNDSRFAETIQKCLMSVGNVNRKDETFDKLDDSVGGRDKQFVGQPLETAIPGLMNQVVRPDITQVLKEIHDRAQNAKIVLMGYLPLISDRDRP</sequence>
<dbReference type="InterPro" id="IPR036514">
    <property type="entry name" value="SGNH_hydro_sf"/>
</dbReference>
<proteinExistence type="predicted"/>
<dbReference type="EMBL" id="BMVG01000043">
    <property type="protein sequence ID" value="GHE13705.1"/>
    <property type="molecule type" value="Genomic_DNA"/>
</dbReference>
<keyword evidence="2" id="KW-1185">Reference proteome</keyword>
<name>A0A918YSJ3_9ACTN</name>
<evidence type="ECO:0000313" key="1">
    <source>
        <dbReference type="EMBL" id="GHE13705.1"/>
    </source>
</evidence>
<dbReference type="RefSeq" id="WP_189958635.1">
    <property type="nucleotide sequence ID" value="NZ_BMVG01000043.1"/>
</dbReference>
<accession>A0A918YSJ3</accession>
<gene>
    <name evidence="1" type="ORF">GCM10010339_81540</name>
</gene>
<organism evidence="1 2">
    <name type="scientific">Streptomyces alanosinicus</name>
    <dbReference type="NCBI Taxonomy" id="68171"/>
    <lineage>
        <taxon>Bacteria</taxon>
        <taxon>Bacillati</taxon>
        <taxon>Actinomycetota</taxon>
        <taxon>Actinomycetes</taxon>
        <taxon>Kitasatosporales</taxon>
        <taxon>Streptomycetaceae</taxon>
        <taxon>Streptomyces</taxon>
    </lineage>
</organism>
<reference evidence="1" key="2">
    <citation type="submission" date="2020-09" db="EMBL/GenBank/DDBJ databases">
        <authorList>
            <person name="Sun Q."/>
            <person name="Ohkuma M."/>
        </authorList>
    </citation>
    <scope>NUCLEOTIDE SEQUENCE</scope>
    <source>
        <strain evidence="1">JCM 4714</strain>
    </source>
</reference>
<evidence type="ECO:0008006" key="3">
    <source>
        <dbReference type="Google" id="ProtNLM"/>
    </source>
</evidence>
<dbReference type="Proteomes" id="UP000655443">
    <property type="component" value="Unassembled WGS sequence"/>
</dbReference>
<protein>
    <recommendedName>
        <fullName evidence="3">SGNH hydrolase-type esterase domain-containing protein</fullName>
    </recommendedName>
</protein>
<comment type="caution">
    <text evidence="1">The sequence shown here is derived from an EMBL/GenBank/DDBJ whole genome shotgun (WGS) entry which is preliminary data.</text>
</comment>
<dbReference type="AlphaFoldDB" id="A0A918YSJ3"/>
<dbReference type="Gene3D" id="3.40.50.1110">
    <property type="entry name" value="SGNH hydrolase"/>
    <property type="match status" value="1"/>
</dbReference>
<reference evidence="1" key="1">
    <citation type="journal article" date="2014" name="Int. J. Syst. Evol. Microbiol.">
        <title>Complete genome sequence of Corynebacterium casei LMG S-19264T (=DSM 44701T), isolated from a smear-ripened cheese.</title>
        <authorList>
            <consortium name="US DOE Joint Genome Institute (JGI-PGF)"/>
            <person name="Walter F."/>
            <person name="Albersmeier A."/>
            <person name="Kalinowski J."/>
            <person name="Ruckert C."/>
        </authorList>
    </citation>
    <scope>NUCLEOTIDE SEQUENCE</scope>
    <source>
        <strain evidence="1">JCM 4714</strain>
    </source>
</reference>